<proteinExistence type="predicted"/>
<feature type="transmembrane region" description="Helical" evidence="1">
    <location>
        <begin position="24"/>
        <end position="45"/>
    </location>
</feature>
<sequence>MSYQNPSDHDEPIPLHEENCIQKLCTCFCLTIPIIITLCPFIYLISSAPPIGPFCQYYKAQMICYSLIDFSFVSFVIMINRIHKKSLLWAPVIILVVACFIVGCINMSLIYKGNELIAICHVNGVIDIYLAIHAGLSVAGLFFILALAFVAPAAGR</sequence>
<keyword evidence="1" id="KW-0812">Transmembrane</keyword>
<accession>A0A3G5AA15</accession>
<gene>
    <name evidence="2" type="ORF">Hyperionvirus2_61</name>
</gene>
<evidence type="ECO:0000313" key="2">
    <source>
        <dbReference type="EMBL" id="AYV82693.1"/>
    </source>
</evidence>
<keyword evidence="1" id="KW-1133">Transmembrane helix</keyword>
<evidence type="ECO:0000256" key="1">
    <source>
        <dbReference type="SAM" id="Phobius"/>
    </source>
</evidence>
<protein>
    <submittedName>
        <fullName evidence="2">Uncharacterized protein</fullName>
    </submittedName>
</protein>
<feature type="transmembrane region" description="Helical" evidence="1">
    <location>
        <begin position="128"/>
        <end position="151"/>
    </location>
</feature>
<dbReference type="EMBL" id="MK072384">
    <property type="protein sequence ID" value="AYV82693.1"/>
    <property type="molecule type" value="Genomic_DNA"/>
</dbReference>
<feature type="transmembrane region" description="Helical" evidence="1">
    <location>
        <begin position="86"/>
        <end position="108"/>
    </location>
</feature>
<keyword evidence="1" id="KW-0472">Membrane</keyword>
<feature type="transmembrane region" description="Helical" evidence="1">
    <location>
        <begin position="57"/>
        <end position="79"/>
    </location>
</feature>
<organism evidence="2">
    <name type="scientific">Hyperionvirus sp</name>
    <dbReference type="NCBI Taxonomy" id="2487770"/>
    <lineage>
        <taxon>Viruses</taxon>
        <taxon>Varidnaviria</taxon>
        <taxon>Bamfordvirae</taxon>
        <taxon>Nucleocytoviricota</taxon>
        <taxon>Megaviricetes</taxon>
        <taxon>Imitervirales</taxon>
        <taxon>Mimiviridae</taxon>
        <taxon>Klosneuvirinae</taxon>
    </lineage>
</organism>
<name>A0A3G5AA15_9VIRU</name>
<reference evidence="2" key="1">
    <citation type="submission" date="2018-10" db="EMBL/GenBank/DDBJ databases">
        <title>Hidden diversity of soil giant viruses.</title>
        <authorList>
            <person name="Schulz F."/>
            <person name="Alteio L."/>
            <person name="Goudeau D."/>
            <person name="Ryan E.M."/>
            <person name="Malmstrom R.R."/>
            <person name="Blanchard J."/>
            <person name="Woyke T."/>
        </authorList>
    </citation>
    <scope>NUCLEOTIDE SEQUENCE</scope>
    <source>
        <strain evidence="2">HYV1</strain>
    </source>
</reference>